<dbReference type="Pfam" id="PF02749">
    <property type="entry name" value="QRPTase_N"/>
    <property type="match status" value="1"/>
</dbReference>
<dbReference type="GO" id="GO:0005737">
    <property type="term" value="C:cytoplasm"/>
    <property type="evidence" value="ECO:0007669"/>
    <property type="project" value="TreeGrafter"/>
</dbReference>
<dbReference type="NCBIfam" id="TIGR00078">
    <property type="entry name" value="nadC"/>
    <property type="match status" value="1"/>
</dbReference>
<keyword evidence="7 12" id="KW-0328">Glycosyltransferase</keyword>
<evidence type="ECO:0000313" key="15">
    <source>
        <dbReference type="EMBL" id="HHF98481.1"/>
    </source>
</evidence>
<dbReference type="InterPro" id="IPR022412">
    <property type="entry name" value="Quinolinate_PRibosylTrfase_N"/>
</dbReference>
<dbReference type="Proteomes" id="UP000886070">
    <property type="component" value="Unassembled WGS sequence"/>
</dbReference>
<dbReference type="PIRSF" id="PIRSF006250">
    <property type="entry name" value="NadC_ModD"/>
    <property type="match status" value="1"/>
</dbReference>
<dbReference type="InterPro" id="IPR027277">
    <property type="entry name" value="NadC/ModD"/>
</dbReference>
<evidence type="ECO:0000256" key="10">
    <source>
        <dbReference type="ARBA" id="ARBA00047445"/>
    </source>
</evidence>
<evidence type="ECO:0000256" key="5">
    <source>
        <dbReference type="ARBA" id="ARBA00011944"/>
    </source>
</evidence>
<comment type="similarity">
    <text evidence="3 12">Belongs to the NadC/ModD family.</text>
</comment>
<dbReference type="EC" id="2.4.2.19" evidence="5"/>
<gene>
    <name evidence="15" type="primary">nadC</name>
    <name evidence="15" type="ORF">ENL39_03220</name>
</gene>
<comment type="function">
    <text evidence="1">Involved in the catabolism of quinolinic acid (QA).</text>
</comment>
<dbReference type="PANTHER" id="PTHR32179:SF3">
    <property type="entry name" value="NICOTINATE-NUCLEOTIDE PYROPHOSPHORYLASE [CARBOXYLATING]"/>
    <property type="match status" value="1"/>
</dbReference>
<feature type="domain" description="Quinolinate phosphoribosyl transferase C-terminal" evidence="13">
    <location>
        <begin position="114"/>
        <end position="282"/>
    </location>
</feature>
<dbReference type="InterPro" id="IPR013785">
    <property type="entry name" value="Aldolase_TIM"/>
</dbReference>
<sequence>MQEEIVSSVRKIILDALKEDMVEGDITTEVLIPKDDMSLRKAKIVANSEGVLCGIEVTKEVFRLIFPEIKFIQKLKDGDTFCKKDTLLEIEGPPWAILKGERVALNFLQRLCGIATLTRKFVELALPYGVKILDTRKTTPNLRLLEKYAVKVGGGFNHRYNLTSGILIKDNHIKVVGSVKEAVEKAIKNAPPFSRVEVEVTSLKEAEEVAELGVDVIMLDNLNLEEMEKAIKIIREKSQKTLIEVSGGVTLENVEGIARLRPDFISVGKITHSAPSLDISLKIL</sequence>
<dbReference type="InterPro" id="IPR037128">
    <property type="entry name" value="Quinolinate_PRibosylTase_N_sf"/>
</dbReference>
<dbReference type="InterPro" id="IPR036068">
    <property type="entry name" value="Nicotinate_pribotase-like_C"/>
</dbReference>
<dbReference type="Pfam" id="PF01729">
    <property type="entry name" value="QRPTase_C"/>
    <property type="match status" value="1"/>
</dbReference>
<keyword evidence="6" id="KW-0662">Pyridine nucleotide biosynthesis</keyword>
<dbReference type="InterPro" id="IPR002638">
    <property type="entry name" value="Quinolinate_PRibosylTrfase_C"/>
</dbReference>
<dbReference type="SUPFAM" id="SSF54675">
    <property type="entry name" value="Nicotinate/Quinolinate PRTase N-terminal domain-like"/>
    <property type="match status" value="1"/>
</dbReference>
<comment type="caution">
    <text evidence="15">The sequence shown here is derived from an EMBL/GenBank/DDBJ whole genome shotgun (WGS) entry which is preliminary data.</text>
</comment>
<evidence type="ECO:0000256" key="3">
    <source>
        <dbReference type="ARBA" id="ARBA00009400"/>
    </source>
</evidence>
<dbReference type="GO" id="GO:0004514">
    <property type="term" value="F:nicotinate-nucleotide diphosphorylase (carboxylating) activity"/>
    <property type="evidence" value="ECO:0007669"/>
    <property type="project" value="UniProtKB-EC"/>
</dbReference>
<organism evidence="15">
    <name type="scientific">Aerophobetes bacterium</name>
    <dbReference type="NCBI Taxonomy" id="2030807"/>
    <lineage>
        <taxon>Bacteria</taxon>
        <taxon>Candidatus Aerophobota</taxon>
    </lineage>
</organism>
<dbReference type="GO" id="GO:0034213">
    <property type="term" value="P:quinolinate catabolic process"/>
    <property type="evidence" value="ECO:0007669"/>
    <property type="project" value="TreeGrafter"/>
</dbReference>
<comment type="pathway">
    <text evidence="2">Cofactor biosynthesis; NAD(+) biosynthesis; nicotinate D-ribonucleotide from quinolinate: step 1/1.</text>
</comment>
<protein>
    <recommendedName>
        <fullName evidence="11">Probable nicotinate-nucleotide pyrophosphorylase [carboxylating]</fullName>
        <ecNumber evidence="5">2.4.2.19</ecNumber>
    </recommendedName>
    <alternativeName>
        <fullName evidence="9">Quinolinate phosphoribosyltransferase [decarboxylating]</fullName>
    </alternativeName>
</protein>
<dbReference type="GO" id="GO:0009435">
    <property type="term" value="P:NAD+ biosynthetic process"/>
    <property type="evidence" value="ECO:0007669"/>
    <property type="project" value="UniProtKB-UniPathway"/>
</dbReference>
<evidence type="ECO:0000256" key="2">
    <source>
        <dbReference type="ARBA" id="ARBA00004893"/>
    </source>
</evidence>
<dbReference type="Gene3D" id="3.20.20.70">
    <property type="entry name" value="Aldolase class I"/>
    <property type="match status" value="1"/>
</dbReference>
<evidence type="ECO:0000256" key="9">
    <source>
        <dbReference type="ARBA" id="ARBA00033102"/>
    </source>
</evidence>
<dbReference type="CDD" id="cd01572">
    <property type="entry name" value="QPRTase"/>
    <property type="match status" value="1"/>
</dbReference>
<comment type="catalytic activity">
    <reaction evidence="10">
        <text>nicotinate beta-D-ribonucleotide + CO2 + diphosphate = quinolinate + 5-phospho-alpha-D-ribose 1-diphosphate + 2 H(+)</text>
        <dbReference type="Rhea" id="RHEA:12733"/>
        <dbReference type="ChEBI" id="CHEBI:15378"/>
        <dbReference type="ChEBI" id="CHEBI:16526"/>
        <dbReference type="ChEBI" id="CHEBI:29959"/>
        <dbReference type="ChEBI" id="CHEBI:33019"/>
        <dbReference type="ChEBI" id="CHEBI:57502"/>
        <dbReference type="ChEBI" id="CHEBI:58017"/>
        <dbReference type="EC" id="2.4.2.19"/>
    </reaction>
</comment>
<feature type="domain" description="Quinolinate phosphoribosyl transferase N-terminal" evidence="14">
    <location>
        <begin position="25"/>
        <end position="112"/>
    </location>
</feature>
<dbReference type="UniPathway" id="UPA00253">
    <property type="reaction ID" value="UER00331"/>
</dbReference>
<evidence type="ECO:0000259" key="14">
    <source>
        <dbReference type="Pfam" id="PF02749"/>
    </source>
</evidence>
<dbReference type="SUPFAM" id="SSF51690">
    <property type="entry name" value="Nicotinate/Quinolinate PRTase C-terminal domain-like"/>
    <property type="match status" value="1"/>
</dbReference>
<dbReference type="Gene3D" id="3.90.1170.20">
    <property type="entry name" value="Quinolinate phosphoribosyl transferase, N-terminal domain"/>
    <property type="match status" value="1"/>
</dbReference>
<evidence type="ECO:0000256" key="11">
    <source>
        <dbReference type="ARBA" id="ARBA00069173"/>
    </source>
</evidence>
<evidence type="ECO:0000256" key="12">
    <source>
        <dbReference type="PIRNR" id="PIRNR006250"/>
    </source>
</evidence>
<keyword evidence="8 12" id="KW-0808">Transferase</keyword>
<dbReference type="AlphaFoldDB" id="A0A7V5HZW2"/>
<name>A0A7V5HZW2_UNCAE</name>
<accession>A0A7V5HZW2</accession>
<evidence type="ECO:0000259" key="13">
    <source>
        <dbReference type="Pfam" id="PF01729"/>
    </source>
</evidence>
<dbReference type="FunFam" id="3.90.1170.20:FF:000001">
    <property type="entry name" value="Nicotinate-nucleotide diphosphorylase (Carboxylating)"/>
    <property type="match status" value="1"/>
</dbReference>
<comment type="subunit">
    <text evidence="4">Hexamer formed by 3 homodimers.</text>
</comment>
<dbReference type="EMBL" id="DRTT01000093">
    <property type="protein sequence ID" value="HHF98481.1"/>
    <property type="molecule type" value="Genomic_DNA"/>
</dbReference>
<evidence type="ECO:0000256" key="8">
    <source>
        <dbReference type="ARBA" id="ARBA00022679"/>
    </source>
</evidence>
<reference evidence="15" key="1">
    <citation type="journal article" date="2020" name="mSystems">
        <title>Genome- and Community-Level Interaction Insights into Carbon Utilization and Element Cycling Functions of Hydrothermarchaeota in Hydrothermal Sediment.</title>
        <authorList>
            <person name="Zhou Z."/>
            <person name="Liu Y."/>
            <person name="Xu W."/>
            <person name="Pan J."/>
            <person name="Luo Z.H."/>
            <person name="Li M."/>
        </authorList>
    </citation>
    <scope>NUCLEOTIDE SEQUENCE [LARGE SCALE GENOMIC DNA]</scope>
    <source>
        <strain evidence="15">HyVt-92</strain>
    </source>
</reference>
<evidence type="ECO:0000256" key="7">
    <source>
        <dbReference type="ARBA" id="ARBA00022676"/>
    </source>
</evidence>
<dbReference type="InterPro" id="IPR004393">
    <property type="entry name" value="NadC"/>
</dbReference>
<dbReference type="PANTHER" id="PTHR32179">
    <property type="entry name" value="NICOTINATE-NUCLEOTIDE PYROPHOSPHORYLASE [CARBOXYLATING]"/>
    <property type="match status" value="1"/>
</dbReference>
<proteinExistence type="inferred from homology"/>
<evidence type="ECO:0000256" key="1">
    <source>
        <dbReference type="ARBA" id="ARBA00003237"/>
    </source>
</evidence>
<evidence type="ECO:0000256" key="4">
    <source>
        <dbReference type="ARBA" id="ARBA00011218"/>
    </source>
</evidence>
<dbReference type="FunFam" id="3.20.20.70:FF:000030">
    <property type="entry name" value="Nicotinate-nucleotide pyrophosphorylase, carboxylating"/>
    <property type="match status" value="1"/>
</dbReference>
<evidence type="ECO:0000256" key="6">
    <source>
        <dbReference type="ARBA" id="ARBA00022642"/>
    </source>
</evidence>